<protein>
    <recommendedName>
        <fullName evidence="1">CFA20 domain-containing protein</fullName>
    </recommendedName>
</protein>
<dbReference type="STRING" id="99883.ENSTNIP00000015308"/>
<dbReference type="InParanoid" id="H3D470"/>
<dbReference type="Proteomes" id="UP000007303">
    <property type="component" value="Unassembled WGS sequence"/>
</dbReference>
<sequence length="193" mass="22559">HDYIRGFLPILYSIGWSPLKFWKKEVKNGHVERVMDEEIKSSAIEVHGINTRTTYITCPPDPEESLGIRLPFLNLLLKKTGKTGEDFTFEITVIDDKNIQRRIILTTFTKKMKPMMYSGFVPLKLSTFWDHININLTTVTNEIFGAKYVETVKIKIHPNCRIRRVYFTDRLYSQRELPSDYKKKISEESKAAP</sequence>
<dbReference type="InterPro" id="IPR040441">
    <property type="entry name" value="CFA20/CFAP20DC"/>
</dbReference>
<dbReference type="HOGENOM" id="CLU_060610_1_1_1"/>
<reference evidence="2" key="3">
    <citation type="submission" date="2025-09" db="UniProtKB">
        <authorList>
            <consortium name="Ensembl"/>
        </authorList>
    </citation>
    <scope>IDENTIFICATION</scope>
</reference>
<evidence type="ECO:0000313" key="3">
    <source>
        <dbReference type="Proteomes" id="UP000007303"/>
    </source>
</evidence>
<evidence type="ECO:0000259" key="1">
    <source>
        <dbReference type="Pfam" id="PF05018"/>
    </source>
</evidence>
<feature type="domain" description="CFA20" evidence="1">
    <location>
        <begin position="2"/>
        <end position="183"/>
    </location>
</feature>
<reference evidence="2" key="2">
    <citation type="submission" date="2025-08" db="UniProtKB">
        <authorList>
            <consortium name="Ensembl"/>
        </authorList>
    </citation>
    <scope>IDENTIFICATION</scope>
</reference>
<dbReference type="Pfam" id="PF05018">
    <property type="entry name" value="CFA20_dom"/>
    <property type="match status" value="1"/>
</dbReference>
<name>H3D470_TETNG</name>
<evidence type="ECO:0000313" key="2">
    <source>
        <dbReference type="Ensembl" id="ENSTNIP00000015308.1"/>
    </source>
</evidence>
<keyword evidence="3" id="KW-1185">Reference proteome</keyword>
<dbReference type="InterPro" id="IPR007714">
    <property type="entry name" value="CFA20_dom"/>
</dbReference>
<dbReference type="PANTHER" id="PTHR12458">
    <property type="entry name" value="ORF PROTEIN"/>
    <property type="match status" value="1"/>
</dbReference>
<organism evidence="2 3">
    <name type="scientific">Tetraodon nigroviridis</name>
    <name type="common">Spotted green pufferfish</name>
    <name type="synonym">Chelonodon nigroviridis</name>
    <dbReference type="NCBI Taxonomy" id="99883"/>
    <lineage>
        <taxon>Eukaryota</taxon>
        <taxon>Metazoa</taxon>
        <taxon>Chordata</taxon>
        <taxon>Craniata</taxon>
        <taxon>Vertebrata</taxon>
        <taxon>Euteleostomi</taxon>
        <taxon>Actinopterygii</taxon>
        <taxon>Neopterygii</taxon>
        <taxon>Teleostei</taxon>
        <taxon>Neoteleostei</taxon>
        <taxon>Acanthomorphata</taxon>
        <taxon>Eupercaria</taxon>
        <taxon>Tetraodontiformes</taxon>
        <taxon>Tetradontoidea</taxon>
        <taxon>Tetraodontidae</taxon>
        <taxon>Tetraodon</taxon>
    </lineage>
</organism>
<dbReference type="Ensembl" id="ENSTNIT00000015513.1">
    <property type="protein sequence ID" value="ENSTNIP00000015308.1"/>
    <property type="gene ID" value="ENSTNIG00000012340.1"/>
</dbReference>
<reference evidence="3" key="1">
    <citation type="journal article" date="2004" name="Nature">
        <title>Genome duplication in the teleost fish Tetraodon nigroviridis reveals the early vertebrate proto-karyotype.</title>
        <authorList>
            <person name="Jaillon O."/>
            <person name="Aury J.-M."/>
            <person name="Brunet F."/>
            <person name="Petit J.-L."/>
            <person name="Stange-Thomann N."/>
            <person name="Mauceli E."/>
            <person name="Bouneau L."/>
            <person name="Fischer C."/>
            <person name="Ozouf-Costaz C."/>
            <person name="Bernot A."/>
            <person name="Nicaud S."/>
            <person name="Jaffe D."/>
            <person name="Fisher S."/>
            <person name="Lutfalla G."/>
            <person name="Dossat C."/>
            <person name="Segurens B."/>
            <person name="Dasilva C."/>
            <person name="Salanoubat M."/>
            <person name="Levy M."/>
            <person name="Boudet N."/>
            <person name="Castellano S."/>
            <person name="Anthouard V."/>
            <person name="Jubin C."/>
            <person name="Castelli V."/>
            <person name="Katinka M."/>
            <person name="Vacherie B."/>
            <person name="Biemont C."/>
            <person name="Skalli Z."/>
            <person name="Cattolico L."/>
            <person name="Poulain J."/>
            <person name="De Berardinis V."/>
            <person name="Cruaud C."/>
            <person name="Duprat S."/>
            <person name="Brottier P."/>
            <person name="Coutanceau J.-P."/>
            <person name="Gouzy J."/>
            <person name="Parra G."/>
            <person name="Lardier G."/>
            <person name="Chapple C."/>
            <person name="McKernan K.J."/>
            <person name="McEwan P."/>
            <person name="Bosak S."/>
            <person name="Kellis M."/>
            <person name="Volff J.-N."/>
            <person name="Guigo R."/>
            <person name="Zody M.C."/>
            <person name="Mesirov J."/>
            <person name="Lindblad-Toh K."/>
            <person name="Birren B."/>
            <person name="Nusbaum C."/>
            <person name="Kahn D."/>
            <person name="Robinson-Rechavi M."/>
            <person name="Laudet V."/>
            <person name="Schachter V."/>
            <person name="Quetier F."/>
            <person name="Saurin W."/>
            <person name="Scarpelli C."/>
            <person name="Wincker P."/>
            <person name="Lander E.S."/>
            <person name="Weissenbach J."/>
            <person name="Roest Crollius H."/>
        </authorList>
    </citation>
    <scope>NUCLEOTIDE SEQUENCE [LARGE SCALE GENOMIC DNA]</scope>
</reference>
<dbReference type="AlphaFoldDB" id="H3D470"/>
<dbReference type="OMA" id="IGWSPLK"/>
<dbReference type="GeneTree" id="ENSGT00390000004554"/>
<accession>H3D470</accession>
<proteinExistence type="predicted"/>